<dbReference type="PRINTS" id="PR00385">
    <property type="entry name" value="P450"/>
</dbReference>
<dbReference type="RefSeq" id="WP_344283742.1">
    <property type="nucleotide sequence ID" value="NZ_BAAAMR010000169.1"/>
</dbReference>
<reference evidence="2 3" key="1">
    <citation type="journal article" date="2019" name="Int. J. Syst. Evol. Microbiol.">
        <title>The Global Catalogue of Microorganisms (GCM) 10K type strain sequencing project: providing services to taxonomists for standard genome sequencing and annotation.</title>
        <authorList>
            <consortium name="The Broad Institute Genomics Platform"/>
            <consortium name="The Broad Institute Genome Sequencing Center for Infectious Disease"/>
            <person name="Wu L."/>
            <person name="Ma J."/>
        </authorList>
    </citation>
    <scope>NUCLEOTIDE SEQUENCE [LARGE SCALE GENOMIC DNA]</scope>
    <source>
        <strain evidence="2 3">JCM 13850</strain>
    </source>
</reference>
<proteinExistence type="inferred from homology"/>
<dbReference type="PANTHER" id="PTHR46696">
    <property type="entry name" value="P450, PUTATIVE (EUROFUNG)-RELATED"/>
    <property type="match status" value="1"/>
</dbReference>
<sequence length="393" mass="41750">MTSEPTSRFPVGATATVADLEDDPHPLLARLRAAEPVSWLPALGGWLVTSRDLALRVMRDAAAFTVDDPRFSTARVVGPSMLSLDGPVHTRHRDPFARPFRPARTRERFTAFVETEVARLVGRLAPAGGAELRGELAGPLAVAVVAEALGLEGVDSATIRSWYGAFVEAVSAITAGGDAPARADEAYALLRAAVEKAITAGAPGSLLAEAAADGAELTTAEVVANAAILMFGGIDTTEGMIANTLLHLLGHPDQLRLVLDDPGLLPAAIEESLRLEPSASVVDRYATRDTVLGEVTVREGDLVRVSLAGANRDPAVFPDPDRFDVRRANAAEHLAFAHGPHFCFGAHLARLEARTAVAALLELPGLRLDPSHTPRAHGLVFRKPPRLHVLWDR</sequence>
<dbReference type="InterPro" id="IPR036396">
    <property type="entry name" value="Cyt_P450_sf"/>
</dbReference>
<dbReference type="Pfam" id="PF00067">
    <property type="entry name" value="p450"/>
    <property type="match status" value="1"/>
</dbReference>
<keyword evidence="3" id="KW-1185">Reference proteome</keyword>
<dbReference type="PRINTS" id="PR00359">
    <property type="entry name" value="BP450"/>
</dbReference>
<dbReference type="SUPFAM" id="SSF48264">
    <property type="entry name" value="Cytochrome P450"/>
    <property type="match status" value="1"/>
</dbReference>
<dbReference type="Proteomes" id="UP001501020">
    <property type="component" value="Unassembled WGS sequence"/>
</dbReference>
<evidence type="ECO:0000256" key="1">
    <source>
        <dbReference type="ARBA" id="ARBA00010617"/>
    </source>
</evidence>
<dbReference type="InterPro" id="IPR002397">
    <property type="entry name" value="Cyt_P450_B"/>
</dbReference>
<evidence type="ECO:0000313" key="3">
    <source>
        <dbReference type="Proteomes" id="UP001501020"/>
    </source>
</evidence>
<dbReference type="InterPro" id="IPR001128">
    <property type="entry name" value="Cyt_P450"/>
</dbReference>
<protein>
    <submittedName>
        <fullName evidence="2">Cytochrome P450</fullName>
    </submittedName>
</protein>
<dbReference type="Gene3D" id="1.10.630.10">
    <property type="entry name" value="Cytochrome P450"/>
    <property type="match status" value="1"/>
</dbReference>
<name>A0ABN3AHI9_9ACTN</name>
<accession>A0ABN3AHI9</accession>
<dbReference type="PANTHER" id="PTHR46696:SF3">
    <property type="entry name" value="PULCHERRIMINIC ACID SYNTHASE"/>
    <property type="match status" value="1"/>
</dbReference>
<comment type="similarity">
    <text evidence="1">Belongs to the cytochrome P450 family.</text>
</comment>
<evidence type="ECO:0000313" key="2">
    <source>
        <dbReference type="EMBL" id="GAA2169194.1"/>
    </source>
</evidence>
<comment type="caution">
    <text evidence="2">The sequence shown here is derived from an EMBL/GenBank/DDBJ whole genome shotgun (WGS) entry which is preliminary data.</text>
</comment>
<organism evidence="2 3">
    <name type="scientific">Actinomadura napierensis</name>
    <dbReference type="NCBI Taxonomy" id="267854"/>
    <lineage>
        <taxon>Bacteria</taxon>
        <taxon>Bacillati</taxon>
        <taxon>Actinomycetota</taxon>
        <taxon>Actinomycetes</taxon>
        <taxon>Streptosporangiales</taxon>
        <taxon>Thermomonosporaceae</taxon>
        <taxon>Actinomadura</taxon>
    </lineage>
</organism>
<dbReference type="EMBL" id="BAAAMR010000169">
    <property type="protein sequence ID" value="GAA2169194.1"/>
    <property type="molecule type" value="Genomic_DNA"/>
</dbReference>
<gene>
    <name evidence="2" type="ORF">GCM10009727_91790</name>
</gene>